<proteinExistence type="predicted"/>
<dbReference type="Proteomes" id="UP001500975">
    <property type="component" value="Unassembled WGS sequence"/>
</dbReference>
<dbReference type="PANTHER" id="PTHR43883">
    <property type="entry name" value="SLR0207 PROTEIN"/>
    <property type="match status" value="1"/>
</dbReference>
<accession>A0ABP8ICQ7</accession>
<dbReference type="EMBL" id="BAABGJ010000080">
    <property type="protein sequence ID" value="GAA4356283.1"/>
    <property type="molecule type" value="Genomic_DNA"/>
</dbReference>
<dbReference type="SUPFAM" id="SSF56112">
    <property type="entry name" value="Protein kinase-like (PK-like)"/>
    <property type="match status" value="1"/>
</dbReference>
<protein>
    <submittedName>
        <fullName evidence="1">Bifunctional aminoglycoside phosphotransferase/ATP-binding protein</fullName>
    </submittedName>
</protein>
<comment type="caution">
    <text evidence="1">The sequence shown here is derived from an EMBL/GenBank/DDBJ whole genome shotgun (WGS) entry which is preliminary data.</text>
</comment>
<dbReference type="Gene3D" id="3.40.50.300">
    <property type="entry name" value="P-loop containing nucleotide triphosphate hydrolases"/>
    <property type="match status" value="1"/>
</dbReference>
<dbReference type="InterPro" id="IPR052732">
    <property type="entry name" value="Cell-binding_unc_protein"/>
</dbReference>
<name>A0ABP8ICQ7_9BURK</name>
<dbReference type="InterPro" id="IPR011009">
    <property type="entry name" value="Kinase-like_dom_sf"/>
</dbReference>
<evidence type="ECO:0000313" key="1">
    <source>
        <dbReference type="EMBL" id="GAA4356283.1"/>
    </source>
</evidence>
<evidence type="ECO:0000313" key="2">
    <source>
        <dbReference type="Proteomes" id="UP001500975"/>
    </source>
</evidence>
<dbReference type="SUPFAM" id="SSF52540">
    <property type="entry name" value="P-loop containing nucleoside triphosphate hydrolases"/>
    <property type="match status" value="1"/>
</dbReference>
<gene>
    <name evidence="1" type="ORF">GCM10023165_49200</name>
</gene>
<dbReference type="PANTHER" id="PTHR43883:SF1">
    <property type="entry name" value="GLUCONOKINASE"/>
    <property type="match status" value="1"/>
</dbReference>
<dbReference type="Gene3D" id="3.90.1200.10">
    <property type="match status" value="1"/>
</dbReference>
<sequence length="513" mass="56938">MSLQQTPEVGLARRRVEALRERLRRDTGEPVALIETHISWVLLTRQMAYKLKKPVALGFVDFRTLDARRRFCEEELRLNRRLAPALYVAVLPVCGTDEAPHLGGAGAAIDFAVSMHRFSEDALLRRLLSADGPIETWIEQLGHHLATFHAQAAVAAQETPFGGPALAGRPAIQTLARLRMAGGARPPAPLRAWVFEQARALRTAWAARKRDGWVRECHGDLHLENLVLLDGSLTAFDCIEFDPALRWIDVMGDIAFLTMDLKAHGRPDLAWRFLDAYLQRGGDYAGLPVLRFYEVYRALVRALVTRLRGATDMPDYLALASRLAHEADGAPRLMITHGLSGSGKSTLAASLVSATGSIRIRSDVERKRLFGLSALDRSNERNHEVYSEDATRRTFARLAQCARLGLQAGYPVIVDAAFLRREERMAFRALAAELRVPFAILACRATQAQLRRRVAARGLEGRDASEATVAVLERQLATHEPLAPNELGFALEVATDQPVDLVALAARWMARRH</sequence>
<keyword evidence="2" id="KW-1185">Reference proteome</keyword>
<organism evidence="1 2">
    <name type="scientific">Variovorax defluvii</name>
    <dbReference type="NCBI Taxonomy" id="913761"/>
    <lineage>
        <taxon>Bacteria</taxon>
        <taxon>Pseudomonadati</taxon>
        <taxon>Pseudomonadota</taxon>
        <taxon>Betaproteobacteria</taxon>
        <taxon>Burkholderiales</taxon>
        <taxon>Comamonadaceae</taxon>
        <taxon>Variovorax</taxon>
    </lineage>
</organism>
<reference evidence="2" key="1">
    <citation type="journal article" date="2019" name="Int. J. Syst. Evol. Microbiol.">
        <title>The Global Catalogue of Microorganisms (GCM) 10K type strain sequencing project: providing services to taxonomists for standard genome sequencing and annotation.</title>
        <authorList>
            <consortium name="The Broad Institute Genomics Platform"/>
            <consortium name="The Broad Institute Genome Sequencing Center for Infectious Disease"/>
            <person name="Wu L."/>
            <person name="Ma J."/>
        </authorList>
    </citation>
    <scope>NUCLEOTIDE SEQUENCE [LARGE SCALE GENOMIC DNA]</scope>
    <source>
        <strain evidence="2">JCM 17804</strain>
    </source>
</reference>
<dbReference type="InterPro" id="IPR027417">
    <property type="entry name" value="P-loop_NTPase"/>
</dbReference>
<dbReference type="RefSeq" id="WP_345541287.1">
    <property type="nucleotide sequence ID" value="NZ_BAABGJ010000080.1"/>
</dbReference>
<dbReference type="Pfam" id="PF13671">
    <property type="entry name" value="AAA_33"/>
    <property type="match status" value="1"/>
</dbReference>